<comment type="pathway">
    <text evidence="1">Cofactor biosynthesis; adenosylcobalamin biosynthesis.</text>
</comment>
<dbReference type="PANTHER" id="PTHR47036:SF1">
    <property type="entry name" value="COBALT-FACTOR III C(17)-METHYLTRANSFERASE-RELATED"/>
    <property type="match status" value="1"/>
</dbReference>
<evidence type="ECO:0000256" key="4">
    <source>
        <dbReference type="ARBA" id="ARBA00022679"/>
    </source>
</evidence>
<dbReference type="InterPro" id="IPR051810">
    <property type="entry name" value="Precorrin_MeTrfase"/>
</dbReference>
<dbReference type="GO" id="GO:0032259">
    <property type="term" value="P:methylation"/>
    <property type="evidence" value="ECO:0007669"/>
    <property type="project" value="UniProtKB-KW"/>
</dbReference>
<keyword evidence="3 6" id="KW-0489">Methyltransferase</keyword>
<keyword evidence="2" id="KW-0169">Cobalamin biosynthesis</keyword>
<evidence type="ECO:0000256" key="3">
    <source>
        <dbReference type="ARBA" id="ARBA00022603"/>
    </source>
</evidence>
<dbReference type="InterPro" id="IPR014777">
    <property type="entry name" value="4pyrrole_Mease_sub1"/>
</dbReference>
<evidence type="ECO:0000256" key="1">
    <source>
        <dbReference type="ARBA" id="ARBA00004953"/>
    </source>
</evidence>
<dbReference type="AlphaFoldDB" id="A0A414J2K2"/>
<evidence type="ECO:0000313" key="6">
    <source>
        <dbReference type="EMBL" id="RHE38329.1"/>
    </source>
</evidence>
<dbReference type="GO" id="GO:0009236">
    <property type="term" value="P:cobalamin biosynthetic process"/>
    <property type="evidence" value="ECO:0007669"/>
    <property type="project" value="UniProtKB-UniPathway"/>
</dbReference>
<accession>A0A414J2K2</accession>
<comment type="caution">
    <text evidence="6">The sequence shown here is derived from an EMBL/GenBank/DDBJ whole genome shotgun (WGS) entry which is preliminary data.</text>
</comment>
<protein>
    <submittedName>
        <fullName evidence="6">Precorrin-3B C(17)-methyltransferase</fullName>
        <ecNumber evidence="6">2.1.1.131</ecNumber>
    </submittedName>
</protein>
<dbReference type="Pfam" id="PF00590">
    <property type="entry name" value="TP_methylase"/>
    <property type="match status" value="1"/>
</dbReference>
<dbReference type="Proteomes" id="UP000283745">
    <property type="component" value="Unassembled WGS sequence"/>
</dbReference>
<name>A0A414J2K2_9FIRM</name>
<dbReference type="InterPro" id="IPR035996">
    <property type="entry name" value="4pyrrol_Methylase_sf"/>
</dbReference>
<dbReference type="Gene3D" id="3.30.950.10">
    <property type="entry name" value="Methyltransferase, Cobalt-precorrin-4 Transmethylase, Domain 2"/>
    <property type="match status" value="1"/>
</dbReference>
<dbReference type="EMBL" id="QSKF01000011">
    <property type="protein sequence ID" value="RHE38329.1"/>
    <property type="molecule type" value="Genomic_DNA"/>
</dbReference>
<dbReference type="GO" id="GO:0030789">
    <property type="term" value="F:precorrin-3B C17-methyltransferase activity"/>
    <property type="evidence" value="ECO:0007669"/>
    <property type="project" value="UniProtKB-EC"/>
</dbReference>
<dbReference type="UniPathway" id="UPA00148"/>
<dbReference type="PANTHER" id="PTHR47036">
    <property type="entry name" value="COBALT-FACTOR III C(17)-METHYLTRANSFERASE-RELATED"/>
    <property type="match status" value="1"/>
</dbReference>
<organism evidence="6 7">
    <name type="scientific">Blautia obeum</name>
    <dbReference type="NCBI Taxonomy" id="40520"/>
    <lineage>
        <taxon>Bacteria</taxon>
        <taxon>Bacillati</taxon>
        <taxon>Bacillota</taxon>
        <taxon>Clostridia</taxon>
        <taxon>Lachnospirales</taxon>
        <taxon>Lachnospiraceae</taxon>
        <taxon>Blautia</taxon>
    </lineage>
</organism>
<evidence type="ECO:0000256" key="2">
    <source>
        <dbReference type="ARBA" id="ARBA00022573"/>
    </source>
</evidence>
<dbReference type="InterPro" id="IPR006363">
    <property type="entry name" value="Cbl_synth_CobJ/CibH_dom"/>
</dbReference>
<proteinExistence type="predicted"/>
<dbReference type="RefSeq" id="WP_072521313.1">
    <property type="nucleotide sequence ID" value="NZ_CABJFK010000011.1"/>
</dbReference>
<keyword evidence="5" id="KW-0949">S-adenosyl-L-methionine</keyword>
<dbReference type="SUPFAM" id="SSF53790">
    <property type="entry name" value="Tetrapyrrole methylase"/>
    <property type="match status" value="1"/>
</dbReference>
<dbReference type="InterPro" id="IPR000878">
    <property type="entry name" value="4pyrrol_Mease"/>
</dbReference>
<keyword evidence="4 6" id="KW-0808">Transferase</keyword>
<dbReference type="CDD" id="cd11646">
    <property type="entry name" value="Precorrin_3B_C17_MT"/>
    <property type="match status" value="1"/>
</dbReference>
<dbReference type="Gene3D" id="3.40.1010.10">
    <property type="entry name" value="Cobalt-precorrin-4 Transmethylase, Domain 1"/>
    <property type="match status" value="1"/>
</dbReference>
<evidence type="ECO:0000256" key="5">
    <source>
        <dbReference type="ARBA" id="ARBA00022691"/>
    </source>
</evidence>
<evidence type="ECO:0000313" key="7">
    <source>
        <dbReference type="Proteomes" id="UP000283745"/>
    </source>
</evidence>
<reference evidence="6 7" key="1">
    <citation type="submission" date="2018-08" db="EMBL/GenBank/DDBJ databases">
        <title>A genome reference for cultivated species of the human gut microbiota.</title>
        <authorList>
            <person name="Zou Y."/>
            <person name="Xue W."/>
            <person name="Luo G."/>
        </authorList>
    </citation>
    <scope>NUCLEOTIDE SEQUENCE [LARGE SCALE GENOMIC DNA]</scope>
    <source>
        <strain evidence="6 7">AM28-23</strain>
    </source>
</reference>
<dbReference type="NCBIfam" id="TIGR01466">
    <property type="entry name" value="cobJ_cbiH"/>
    <property type="match status" value="1"/>
</dbReference>
<sequence>MNKIYVVGIGPGGCDQMTGIAMQALKNSDTIIGYTVYVDLVKDTFPDKEFLTTPMKKEVDRCVLAFEEAMKGKSVSMICSGDAGVYGMAGLMYEVGTKYPEVELEIVPGVTAALGGAAVLGAPLIHDFCLISLSDLLTPWEKIEARLLGASQADFVICLYNPSSKKRHDYLQKACDLMMQYKSPETVCGTVCNIGREGEEYHVMTLKELRDTKVDMFTTVFIGNSQTKEINGKMVTPRGYRDV</sequence>
<dbReference type="InterPro" id="IPR014776">
    <property type="entry name" value="4pyrrole_Mease_sub2"/>
</dbReference>
<dbReference type="EC" id="2.1.1.131" evidence="6"/>
<gene>
    <name evidence="6" type="primary">cobJ</name>
    <name evidence="6" type="ORF">DW740_13240</name>
</gene>